<dbReference type="InterPro" id="IPR001506">
    <property type="entry name" value="Peptidase_M12A"/>
</dbReference>
<dbReference type="GO" id="GO:0006508">
    <property type="term" value="P:proteolysis"/>
    <property type="evidence" value="ECO:0007669"/>
    <property type="project" value="UniProtKB-KW"/>
</dbReference>
<protein>
    <recommendedName>
        <fullName evidence="1">Metalloendopeptidase</fullName>
        <ecNumber evidence="1">3.4.24.-</ecNumber>
    </recommendedName>
</protein>
<dbReference type="PANTHER" id="PTHR10127:SF850">
    <property type="entry name" value="METALLOENDOPEPTIDASE"/>
    <property type="match status" value="1"/>
</dbReference>
<accession>A0A0N4ZDA6</accession>
<evidence type="ECO:0000313" key="3">
    <source>
        <dbReference type="Proteomes" id="UP000038045"/>
    </source>
</evidence>
<keyword evidence="3" id="KW-1185">Reference proteome</keyword>
<dbReference type="Pfam" id="PF01400">
    <property type="entry name" value="Astacin"/>
    <property type="match status" value="1"/>
</dbReference>
<proteinExistence type="predicted"/>
<comment type="cofactor">
    <cofactor evidence="1">
        <name>Zn(2+)</name>
        <dbReference type="ChEBI" id="CHEBI:29105"/>
    </cofactor>
    <text evidence="1">Binds 1 zinc ion per subunit.</text>
</comment>
<dbReference type="InterPro" id="IPR024079">
    <property type="entry name" value="MetalloPept_cat_dom_sf"/>
</dbReference>
<dbReference type="EC" id="3.4.24.-" evidence="1"/>
<dbReference type="SUPFAM" id="SSF55486">
    <property type="entry name" value="Metalloproteases ('zincins'), catalytic domain"/>
    <property type="match status" value="1"/>
</dbReference>
<name>A0A0N4ZDA6_PARTI</name>
<keyword evidence="1" id="KW-0645">Protease</keyword>
<feature type="chain" id="PRO_5005733243" description="Metalloendopeptidase" evidence="1">
    <location>
        <begin position="23"/>
        <end position="514"/>
    </location>
</feature>
<feature type="domain" description="Peptidase M12A" evidence="2">
    <location>
        <begin position="138"/>
        <end position="318"/>
    </location>
</feature>
<dbReference type="PANTHER" id="PTHR10127">
    <property type="entry name" value="DISCOIDIN, CUB, EGF, LAMININ , AND ZINC METALLOPROTEASE DOMAIN CONTAINING"/>
    <property type="match status" value="1"/>
</dbReference>
<keyword evidence="1" id="KW-0862">Zinc</keyword>
<dbReference type="InterPro" id="IPR001534">
    <property type="entry name" value="Transthyretin-like"/>
</dbReference>
<evidence type="ECO:0000256" key="1">
    <source>
        <dbReference type="RuleBase" id="RU361183"/>
    </source>
</evidence>
<evidence type="ECO:0000259" key="2">
    <source>
        <dbReference type="Pfam" id="PF01400"/>
    </source>
</evidence>
<dbReference type="AlphaFoldDB" id="A0A0N4ZDA6"/>
<dbReference type="GO" id="GO:0009986">
    <property type="term" value="C:cell surface"/>
    <property type="evidence" value="ECO:0007669"/>
    <property type="project" value="InterPro"/>
</dbReference>
<dbReference type="GO" id="GO:0046872">
    <property type="term" value="F:metal ion binding"/>
    <property type="evidence" value="ECO:0007669"/>
    <property type="project" value="UniProtKB-KW"/>
</dbReference>
<keyword evidence="1" id="KW-0479">Metal-binding</keyword>
<evidence type="ECO:0000313" key="4">
    <source>
        <dbReference type="WBParaSite" id="PTRK_0000554700.1"/>
    </source>
</evidence>
<dbReference type="WBParaSite" id="PTRK_0000554700.1">
    <property type="protein sequence ID" value="PTRK_0000554700.1"/>
    <property type="gene ID" value="PTRK_0000554700"/>
</dbReference>
<dbReference type="Gene3D" id="3.40.390.10">
    <property type="entry name" value="Collagenase (Catalytic Domain)"/>
    <property type="match status" value="1"/>
</dbReference>
<dbReference type="GO" id="GO:0004222">
    <property type="term" value="F:metalloendopeptidase activity"/>
    <property type="evidence" value="ECO:0007669"/>
    <property type="project" value="UniProtKB-UniRule"/>
</dbReference>
<organism evidence="3 4">
    <name type="scientific">Parastrongyloides trichosuri</name>
    <name type="common">Possum-specific nematode worm</name>
    <dbReference type="NCBI Taxonomy" id="131310"/>
    <lineage>
        <taxon>Eukaryota</taxon>
        <taxon>Metazoa</taxon>
        <taxon>Ecdysozoa</taxon>
        <taxon>Nematoda</taxon>
        <taxon>Chromadorea</taxon>
        <taxon>Rhabditida</taxon>
        <taxon>Tylenchina</taxon>
        <taxon>Panagrolaimomorpha</taxon>
        <taxon>Strongyloidoidea</taxon>
        <taxon>Strongyloididae</taxon>
        <taxon>Parastrongyloides</taxon>
    </lineage>
</organism>
<dbReference type="PRINTS" id="PR00480">
    <property type="entry name" value="ASTACIN"/>
</dbReference>
<dbReference type="Proteomes" id="UP000038045">
    <property type="component" value="Unplaced"/>
</dbReference>
<keyword evidence="1" id="KW-0378">Hydrolase</keyword>
<dbReference type="Pfam" id="PF01060">
    <property type="entry name" value="TTR-52"/>
    <property type="match status" value="1"/>
</dbReference>
<reference evidence="4" key="1">
    <citation type="submission" date="2017-02" db="UniProtKB">
        <authorList>
            <consortium name="WormBaseParasite"/>
        </authorList>
    </citation>
    <scope>IDENTIFICATION</scope>
</reference>
<sequence>MLFINFVSFIFLIFCFIVRVNTRRLPQSKSIDVPYLFTGITVCNGSRLANVKLELWTKRGIFYTSVLLSKNHSDPYGVFALKTYVPSNLQKELQLYFRYNCDLKDRIKYPHRKKYSKYVSSFGCPWDRATKGIKNPKQYMHKVKEQIKIAIKEIQNNTCINFENREEIIQNKSGINFIKSHKCESEKIGETLENKSQTIYLTDECAQSMRTIRSLLHETLGQFSPVLRKDGNKYVQVNLLYLNLSKIEMFNYSYQPIQNYTGYYDFGSIMHFNSTMFSVDEKIETIRPIVKYGNYIKSSMGRIGEASFYDYKTLNKYYCSHFFNVTPSPKSPSCLFEGYLNPINKSTCVCREEYFDEQCRSLSHSFSSQCGFNKIEAKQFLQKWIRSEIHLCEFLIHANDTKKHVFLRLPSFKGTFEKKDCSLKNSINIDYKGDKSEPGLCLCYNKDLETIEVVSESFFIAVGYRFHWYKTFVYFEYMEVNSTNFKYSDLSDDQKMAVFRNVTSDQVKYPPNDL</sequence>
<keyword evidence="1" id="KW-0482">Metalloprotease</keyword>
<feature type="signal peptide" evidence="1">
    <location>
        <begin position="1"/>
        <end position="22"/>
    </location>
</feature>
<keyword evidence="1" id="KW-0732">Signal</keyword>